<sequence>MEALDAGDPAAVGPYRLLGRLGSGGMGRVYLARSPGGRTVAVKLVHQELAADPEFRRRFAREVAAARQVGGRWTAPVLGSDTESATPWVATGYMPGPSLQEAVERHGPLPAPALWALAHGLGRALGEIHRNGLVHRDLKPSNILVTLDGPKVIDFGIARAADASVLTRTGSMIGSPGYMAPEQIRGERVTAATDLFAFGAVLVHAATGIGPFAGDRPTLHVLLYRVLHEEPELGLPDGSLGGELRELARRCLSKEPDRRPPLAEVTALAARRVGDSLDTGLWLPPALIARLGRDVSRVLELDLPAAGSAPLPGAAPAPPPWPATPAAPPAGPGTAGTAGPLPPPGTAPAPGAAPAPARRRRLLTLGSAALNVLAVAGLVLVLAPVGDGEGNGSAGSGASASSSGPPPSGAAEGDAAGRGDPGAPLYHLLPEEVRQAGEIRVLAATAARPYSYRDEGGNVAGLEPDLLAAAGQLLGVDFVYEQVEDFDALVPRLGDAAESGAGPVIAIGGLADDPTVRGAEGIDFVDHYQEGSVLVTNGDRAVEDLGDLCGGTVVSWDAEYFRHLVSEGAADCGSPVAFRAGPDIESMLNAVGEGAADAALLPYGAVVDHIATYQPEDAGWALTDRQFGSGPHGIAVPGPGSGLAEALRSALGSLVAEGTYAEVLDAWQVPGVALDTPAINAAH</sequence>
<organism evidence="8 9">
    <name type="scientific">Streptomyces hoynatensis</name>
    <dbReference type="NCBI Taxonomy" id="1141874"/>
    <lineage>
        <taxon>Bacteria</taxon>
        <taxon>Bacillati</taxon>
        <taxon>Actinomycetota</taxon>
        <taxon>Actinomycetes</taxon>
        <taxon>Kitasatosporales</taxon>
        <taxon>Streptomycetaceae</taxon>
        <taxon>Streptomyces</taxon>
    </lineage>
</organism>
<dbReference type="InterPro" id="IPR008271">
    <property type="entry name" value="Ser/Thr_kinase_AS"/>
</dbReference>
<dbReference type="Gene3D" id="3.30.200.20">
    <property type="entry name" value="Phosphorylase Kinase, domain 1"/>
    <property type="match status" value="1"/>
</dbReference>
<dbReference type="PANTHER" id="PTHR43289:SF34">
    <property type="entry name" value="SERINE_THREONINE-PROTEIN KINASE YBDM-RELATED"/>
    <property type="match status" value="1"/>
</dbReference>
<evidence type="ECO:0000256" key="6">
    <source>
        <dbReference type="SAM" id="MobiDB-lite"/>
    </source>
</evidence>
<evidence type="ECO:0000259" key="7">
    <source>
        <dbReference type="PROSITE" id="PS50011"/>
    </source>
</evidence>
<feature type="region of interest" description="Disordered" evidence="6">
    <location>
        <begin position="310"/>
        <end position="355"/>
    </location>
</feature>
<dbReference type="OrthoDB" id="4103069at2"/>
<comment type="caution">
    <text evidence="8">The sequence shown here is derived from an EMBL/GenBank/DDBJ whole genome shotgun (WGS) entry which is preliminary data.</text>
</comment>
<feature type="region of interest" description="Disordered" evidence="6">
    <location>
        <begin position="390"/>
        <end position="425"/>
    </location>
</feature>
<feature type="compositionally biased region" description="Low complexity" evidence="6">
    <location>
        <begin position="396"/>
        <end position="414"/>
    </location>
</feature>
<dbReference type="Gene3D" id="3.40.190.10">
    <property type="entry name" value="Periplasmic binding protein-like II"/>
    <property type="match status" value="2"/>
</dbReference>
<dbReference type="InterPro" id="IPR001638">
    <property type="entry name" value="Solute-binding_3/MltF_N"/>
</dbReference>
<evidence type="ECO:0000313" key="8">
    <source>
        <dbReference type="EMBL" id="RKN43783.1"/>
    </source>
</evidence>
<feature type="binding site" evidence="5">
    <location>
        <position position="43"/>
    </location>
    <ligand>
        <name>ATP</name>
        <dbReference type="ChEBI" id="CHEBI:30616"/>
    </ligand>
</feature>
<feature type="domain" description="Protein kinase" evidence="7">
    <location>
        <begin position="15"/>
        <end position="283"/>
    </location>
</feature>
<dbReference type="PANTHER" id="PTHR43289">
    <property type="entry name" value="MITOGEN-ACTIVATED PROTEIN KINASE KINASE KINASE 20-RELATED"/>
    <property type="match status" value="1"/>
</dbReference>
<dbReference type="Pfam" id="PF00069">
    <property type="entry name" value="Pkinase"/>
    <property type="match status" value="1"/>
</dbReference>
<protein>
    <submittedName>
        <fullName evidence="8">Serine/threonine protein kinase</fullName>
    </submittedName>
</protein>
<keyword evidence="3 8" id="KW-0418">Kinase</keyword>
<dbReference type="EMBL" id="RBAL01000004">
    <property type="protein sequence ID" value="RKN43783.1"/>
    <property type="molecule type" value="Genomic_DNA"/>
</dbReference>
<dbReference type="PROSITE" id="PS00108">
    <property type="entry name" value="PROTEIN_KINASE_ST"/>
    <property type="match status" value="1"/>
</dbReference>
<keyword evidence="4 5" id="KW-0067">ATP-binding</keyword>
<feature type="compositionally biased region" description="Pro residues" evidence="6">
    <location>
        <begin position="313"/>
        <end position="331"/>
    </location>
</feature>
<evidence type="ECO:0000256" key="5">
    <source>
        <dbReference type="PROSITE-ProRule" id="PRU10141"/>
    </source>
</evidence>
<dbReference type="SUPFAM" id="SSF53850">
    <property type="entry name" value="Periplasmic binding protein-like II"/>
    <property type="match status" value="1"/>
</dbReference>
<feature type="compositionally biased region" description="Pro residues" evidence="6">
    <location>
        <begin position="340"/>
        <end position="353"/>
    </location>
</feature>
<dbReference type="InterPro" id="IPR017441">
    <property type="entry name" value="Protein_kinase_ATP_BS"/>
</dbReference>
<dbReference type="SMART" id="SM00062">
    <property type="entry name" value="PBPb"/>
    <property type="match status" value="1"/>
</dbReference>
<dbReference type="PROSITE" id="PS00107">
    <property type="entry name" value="PROTEIN_KINASE_ATP"/>
    <property type="match status" value="1"/>
</dbReference>
<dbReference type="InterPro" id="IPR000719">
    <property type="entry name" value="Prot_kinase_dom"/>
</dbReference>
<dbReference type="Proteomes" id="UP000272474">
    <property type="component" value="Unassembled WGS sequence"/>
</dbReference>
<keyword evidence="1" id="KW-0808">Transferase</keyword>
<keyword evidence="8" id="KW-0723">Serine/threonine-protein kinase</keyword>
<evidence type="ECO:0000256" key="3">
    <source>
        <dbReference type="ARBA" id="ARBA00022777"/>
    </source>
</evidence>
<dbReference type="SUPFAM" id="SSF56112">
    <property type="entry name" value="Protein kinase-like (PK-like)"/>
    <property type="match status" value="1"/>
</dbReference>
<dbReference type="RefSeq" id="WP_120677314.1">
    <property type="nucleotide sequence ID" value="NZ_RBAL01000004.1"/>
</dbReference>
<dbReference type="CDD" id="cd14014">
    <property type="entry name" value="STKc_PknB_like"/>
    <property type="match status" value="1"/>
</dbReference>
<dbReference type="SMART" id="SM00220">
    <property type="entry name" value="S_TKc"/>
    <property type="match status" value="1"/>
</dbReference>
<reference evidence="8 9" key="1">
    <citation type="journal article" date="2014" name="Int. J. Syst. Evol. Microbiol.">
        <title>Streptomyces hoynatensis sp. nov., isolated from deep marine sediment.</title>
        <authorList>
            <person name="Veyisoglu A."/>
            <person name="Sahin N."/>
        </authorList>
    </citation>
    <scope>NUCLEOTIDE SEQUENCE [LARGE SCALE GENOMIC DNA]</scope>
    <source>
        <strain evidence="8 9">KCTC 29097</strain>
    </source>
</reference>
<dbReference type="Pfam" id="PF00497">
    <property type="entry name" value="SBP_bac_3"/>
    <property type="match status" value="1"/>
</dbReference>
<keyword evidence="2 5" id="KW-0547">Nucleotide-binding</keyword>
<name>A0A3A9Z678_9ACTN</name>
<dbReference type="PROSITE" id="PS50011">
    <property type="entry name" value="PROTEIN_KINASE_DOM"/>
    <property type="match status" value="1"/>
</dbReference>
<gene>
    <name evidence="8" type="ORF">D7294_08645</name>
</gene>
<evidence type="ECO:0000256" key="4">
    <source>
        <dbReference type="ARBA" id="ARBA00022840"/>
    </source>
</evidence>
<dbReference type="Gene3D" id="1.10.510.10">
    <property type="entry name" value="Transferase(Phosphotransferase) domain 1"/>
    <property type="match status" value="1"/>
</dbReference>
<dbReference type="GO" id="GO:0004674">
    <property type="term" value="F:protein serine/threonine kinase activity"/>
    <property type="evidence" value="ECO:0007669"/>
    <property type="project" value="UniProtKB-KW"/>
</dbReference>
<keyword evidence="9" id="KW-1185">Reference proteome</keyword>
<dbReference type="GO" id="GO:0005524">
    <property type="term" value="F:ATP binding"/>
    <property type="evidence" value="ECO:0007669"/>
    <property type="project" value="UniProtKB-UniRule"/>
</dbReference>
<evidence type="ECO:0000313" key="9">
    <source>
        <dbReference type="Proteomes" id="UP000272474"/>
    </source>
</evidence>
<dbReference type="InterPro" id="IPR011009">
    <property type="entry name" value="Kinase-like_dom_sf"/>
</dbReference>
<proteinExistence type="predicted"/>
<accession>A0A3A9Z678</accession>
<dbReference type="AlphaFoldDB" id="A0A3A9Z678"/>
<evidence type="ECO:0000256" key="2">
    <source>
        <dbReference type="ARBA" id="ARBA00022741"/>
    </source>
</evidence>
<evidence type="ECO:0000256" key="1">
    <source>
        <dbReference type="ARBA" id="ARBA00022679"/>
    </source>
</evidence>